<keyword evidence="4" id="KW-0378">Hydrolase</keyword>
<dbReference type="InterPro" id="IPR044946">
    <property type="entry name" value="Restrct_endonuc_typeI_TRD_sf"/>
</dbReference>
<keyword evidence="2" id="KW-0238">DNA-binding</keyword>
<keyword evidence="4" id="KW-0540">Nuclease</keyword>
<evidence type="ECO:0000256" key="1">
    <source>
        <dbReference type="ARBA" id="ARBA00022747"/>
    </source>
</evidence>
<name>A0A7S7NUR6_PALFE</name>
<dbReference type="RefSeq" id="WP_194451848.1">
    <property type="nucleotide sequence ID" value="NZ_CP063849.1"/>
</dbReference>
<keyword evidence="5" id="KW-1185">Reference proteome</keyword>
<evidence type="ECO:0000256" key="2">
    <source>
        <dbReference type="ARBA" id="ARBA00023125"/>
    </source>
</evidence>
<dbReference type="GO" id="GO:0004519">
    <property type="term" value="F:endonuclease activity"/>
    <property type="evidence" value="ECO:0007669"/>
    <property type="project" value="UniProtKB-KW"/>
</dbReference>
<organism evidence="4 5">
    <name type="scientific">Paludibaculum fermentans</name>
    <dbReference type="NCBI Taxonomy" id="1473598"/>
    <lineage>
        <taxon>Bacteria</taxon>
        <taxon>Pseudomonadati</taxon>
        <taxon>Acidobacteriota</taxon>
        <taxon>Terriglobia</taxon>
        <taxon>Bryobacterales</taxon>
        <taxon>Bryobacteraceae</taxon>
        <taxon>Paludibaculum</taxon>
    </lineage>
</organism>
<dbReference type="GO" id="GO:0009307">
    <property type="term" value="P:DNA restriction-modification system"/>
    <property type="evidence" value="ECO:0007669"/>
    <property type="project" value="UniProtKB-KW"/>
</dbReference>
<dbReference type="InterPro" id="IPR052021">
    <property type="entry name" value="Type-I_RS_S_subunit"/>
</dbReference>
<dbReference type="CDD" id="cd16961">
    <property type="entry name" value="RMtype1_S_TRD-CR_like"/>
    <property type="match status" value="1"/>
</dbReference>
<evidence type="ECO:0000313" key="4">
    <source>
        <dbReference type="EMBL" id="QOY90183.1"/>
    </source>
</evidence>
<proteinExistence type="predicted"/>
<dbReference type="GO" id="GO:0003677">
    <property type="term" value="F:DNA binding"/>
    <property type="evidence" value="ECO:0007669"/>
    <property type="project" value="UniProtKB-KW"/>
</dbReference>
<evidence type="ECO:0000313" key="5">
    <source>
        <dbReference type="Proteomes" id="UP000593892"/>
    </source>
</evidence>
<dbReference type="Proteomes" id="UP000593892">
    <property type="component" value="Chromosome"/>
</dbReference>
<reference evidence="4 5" key="1">
    <citation type="submission" date="2020-10" db="EMBL/GenBank/DDBJ databases">
        <title>Complete genome sequence of Paludibaculum fermentans P105T, a facultatively anaerobic acidobacterium capable of dissimilatory Fe(III) reduction.</title>
        <authorList>
            <person name="Dedysh S.N."/>
            <person name="Beletsky A.V."/>
            <person name="Kulichevskaya I.S."/>
            <person name="Mardanov A.V."/>
            <person name="Ravin N.V."/>
        </authorList>
    </citation>
    <scope>NUCLEOTIDE SEQUENCE [LARGE SCALE GENOMIC DNA]</scope>
    <source>
        <strain evidence="4 5">P105</strain>
    </source>
</reference>
<keyword evidence="1" id="KW-0680">Restriction system</keyword>
<dbReference type="Gene3D" id="3.90.220.20">
    <property type="entry name" value="DNA methylase specificity domains"/>
    <property type="match status" value="1"/>
</dbReference>
<evidence type="ECO:0000256" key="3">
    <source>
        <dbReference type="SAM" id="Coils"/>
    </source>
</evidence>
<gene>
    <name evidence="4" type="ORF">IRI77_09580</name>
</gene>
<dbReference type="AlphaFoldDB" id="A0A7S7NUR6"/>
<sequence length="201" mass="22645">MTLARMCAIQTGFTARGRLDHAENGNVLALQLRDVTPNGIIVFNNLTCLHLDHIPEKYLLRSGDVVFRSRGERTTAAVIDASFPAPALAVLPLMILRPDPQVLSGAYLAWAINQEPAQRHFEESAQGTSLRMVSRSSLEDLKISVPSLETQQRILQLDALAERERDLAEQLTRKQHELIRRLLVERARKRTRASGMERMTK</sequence>
<protein>
    <submittedName>
        <fullName evidence="4">Restriction endonuclease subunit S</fullName>
    </submittedName>
</protein>
<accession>A0A7S7NUR6</accession>
<dbReference type="EMBL" id="CP063849">
    <property type="protein sequence ID" value="QOY90183.1"/>
    <property type="molecule type" value="Genomic_DNA"/>
</dbReference>
<dbReference type="PANTHER" id="PTHR30408:SF12">
    <property type="entry name" value="TYPE I RESTRICTION ENZYME MJAVIII SPECIFICITY SUBUNIT"/>
    <property type="match status" value="1"/>
</dbReference>
<keyword evidence="4" id="KW-0255">Endonuclease</keyword>
<dbReference type="SUPFAM" id="SSF116734">
    <property type="entry name" value="DNA methylase specificity domain"/>
    <property type="match status" value="1"/>
</dbReference>
<keyword evidence="3" id="KW-0175">Coiled coil</keyword>
<feature type="coiled-coil region" evidence="3">
    <location>
        <begin position="154"/>
        <end position="181"/>
    </location>
</feature>
<dbReference type="KEGG" id="pfer:IRI77_09580"/>
<dbReference type="PANTHER" id="PTHR30408">
    <property type="entry name" value="TYPE-1 RESTRICTION ENZYME ECOKI SPECIFICITY PROTEIN"/>
    <property type="match status" value="1"/>
</dbReference>